<dbReference type="Pfam" id="PF11753">
    <property type="entry name" value="DUF3310"/>
    <property type="match status" value="1"/>
</dbReference>
<evidence type="ECO:0000313" key="1">
    <source>
        <dbReference type="EMBL" id="QVV96855.1"/>
    </source>
</evidence>
<dbReference type="GO" id="GO:0016301">
    <property type="term" value="F:kinase activity"/>
    <property type="evidence" value="ECO:0007669"/>
    <property type="project" value="UniProtKB-KW"/>
</dbReference>
<organism evidence="1 2">
    <name type="scientific">Kosakonia phage Kc166A</name>
    <dbReference type="NCBI Taxonomy" id="2801381"/>
    <lineage>
        <taxon>Viruses</taxon>
        <taxon>Duplodnaviria</taxon>
        <taxon>Heunggongvirae</taxon>
        <taxon>Uroviricota</taxon>
        <taxon>Caudoviricetes</taxon>
        <taxon>Autographivirales</taxon>
        <taxon>Autotranscriptaviridae</taxon>
        <taxon>Studiervirinae</taxon>
        <taxon>Kayfunavirus</taxon>
        <taxon>Kayfunavirus Kc166A</taxon>
    </lineage>
</organism>
<dbReference type="Proteomes" id="UP000827835">
    <property type="component" value="Segment"/>
</dbReference>
<proteinExistence type="predicted"/>
<reference evidence="2" key="1">
    <citation type="journal article" date="2021" name="Viruses">
        <title>Novel Viruses That Lyse Plant and Human Strains of Kosakonia cowanii.</title>
        <authorList>
            <person name="Petrzik K."/>
            <person name="Brazdova S."/>
            <person name="Krawczyk K."/>
        </authorList>
    </citation>
    <scope>NUCLEOTIDE SEQUENCE [LARGE SCALE GENOMIC DNA]</scope>
</reference>
<keyword evidence="1" id="KW-0808">Transferase</keyword>
<keyword evidence="1" id="KW-0418">Kinase</keyword>
<name>A0AAE7RHC6_9CAUD</name>
<accession>A0AAE7RHC6</accession>
<dbReference type="InterPro" id="IPR021739">
    <property type="entry name" value="SaV-like"/>
</dbReference>
<sequence length="147" mass="16511">MIKVGDKVRYIGPVVTYIGRSDGKVVQVNENDSAEVQWPNLSKPTRHSLEYLAVTLSSNVTAPRYKPSSDGVRQPSHYQVFDGLESIEVIARSMTVSEFRGFCMGNVLKYRLRAGKKSELATMEKDLNKAAFYQELFDLHKGKCYAG</sequence>
<keyword evidence="2" id="KW-1185">Reference proteome</keyword>
<protein>
    <submittedName>
        <fullName evidence="1">Nucleotide kinase</fullName>
    </submittedName>
</protein>
<evidence type="ECO:0000313" key="2">
    <source>
        <dbReference type="Proteomes" id="UP000827835"/>
    </source>
</evidence>
<dbReference type="EMBL" id="MW258709">
    <property type="protein sequence ID" value="QVV96855.1"/>
    <property type="molecule type" value="Genomic_DNA"/>
</dbReference>